<dbReference type="InterPro" id="IPR031730">
    <property type="entry name" value="Carbam_trans_C"/>
</dbReference>
<dbReference type="GO" id="GO:0003676">
    <property type="term" value="F:nucleic acid binding"/>
    <property type="evidence" value="ECO:0007669"/>
    <property type="project" value="InterPro"/>
</dbReference>
<dbReference type="InterPro" id="IPR043129">
    <property type="entry name" value="ATPase_NBD"/>
</dbReference>
<dbReference type="Gene3D" id="3.30.420.40">
    <property type="match status" value="2"/>
</dbReference>
<dbReference type="PANTHER" id="PTHR34847:SF1">
    <property type="entry name" value="NODULATION PROTEIN U"/>
    <property type="match status" value="1"/>
</dbReference>
<dbReference type="CDD" id="cd24098">
    <property type="entry name" value="ASKHA_NBD_TobZ_N"/>
    <property type="match status" value="1"/>
</dbReference>
<reference evidence="5" key="2">
    <citation type="submission" date="2023-07" db="EMBL/GenBank/DDBJ databases">
        <authorList>
            <person name="Bai X.-H."/>
            <person name="Wang H.-H."/>
            <person name="Wang J."/>
            <person name="Ma M.-Y."/>
            <person name="Hu H.-H."/>
            <person name="Song Z.-L."/>
            <person name="Ma H.-G."/>
            <person name="Fan Y."/>
            <person name="Du C.-Y."/>
            <person name="Xu J.-C."/>
        </authorList>
    </citation>
    <scope>NUCLEOTIDE SEQUENCE</scope>
    <source>
        <strain evidence="5">CZ1</strain>
    </source>
</reference>
<accession>A0AA96WNP4</accession>
<evidence type="ECO:0000313" key="5">
    <source>
        <dbReference type="EMBL" id="WNZ43341.1"/>
    </source>
</evidence>
<dbReference type="InterPro" id="IPR003696">
    <property type="entry name" value="Carbtransf_dom"/>
</dbReference>
<dbReference type="PANTHER" id="PTHR34847">
    <property type="entry name" value="NODULATION PROTEIN U"/>
    <property type="match status" value="1"/>
</dbReference>
<protein>
    <submittedName>
        <fullName evidence="5">Carbamoyltransferase C-terminal domain-containing protein</fullName>
    </submittedName>
</protein>
<reference evidence="5" key="1">
    <citation type="journal article" date="2023" name="Plants (Basel)">
        <title>Genomic Analysis of Leptolyngbya boryana CZ1 Reveals Efficient Carbon Fixation Modules.</title>
        <authorList>
            <person name="Bai X."/>
            <person name="Wang H."/>
            <person name="Cheng W."/>
            <person name="Wang J."/>
            <person name="Ma M."/>
            <person name="Hu H."/>
            <person name="Song Z."/>
            <person name="Ma H."/>
            <person name="Fan Y."/>
            <person name="Du C."/>
            <person name="Xu J."/>
        </authorList>
    </citation>
    <scope>NUCLEOTIDE SEQUENCE</scope>
    <source>
        <strain evidence="5">CZ1</strain>
    </source>
</reference>
<dbReference type="Gene3D" id="3.40.50.150">
    <property type="entry name" value="Vaccinia Virus protein VP39"/>
    <property type="match status" value="1"/>
</dbReference>
<gene>
    <name evidence="5" type="ORF">Q2T42_15915</name>
</gene>
<dbReference type="Pfam" id="PF05175">
    <property type="entry name" value="MTS"/>
    <property type="match status" value="1"/>
</dbReference>
<dbReference type="CDD" id="cd02440">
    <property type="entry name" value="AdoMet_MTases"/>
    <property type="match status" value="1"/>
</dbReference>
<evidence type="ECO:0000259" key="4">
    <source>
        <dbReference type="Pfam" id="PF16861"/>
    </source>
</evidence>
<organism evidence="5">
    <name type="scientific">Leptolyngbya boryana CZ1</name>
    <dbReference type="NCBI Taxonomy" id="3060204"/>
    <lineage>
        <taxon>Bacteria</taxon>
        <taxon>Bacillati</taxon>
        <taxon>Cyanobacteriota</taxon>
        <taxon>Cyanophyceae</taxon>
        <taxon>Leptolyngbyales</taxon>
        <taxon>Leptolyngbyaceae</taxon>
        <taxon>Leptolyngbya group</taxon>
        <taxon>Leptolyngbya</taxon>
    </lineage>
</organism>
<evidence type="ECO:0000259" key="3">
    <source>
        <dbReference type="Pfam" id="PF05175"/>
    </source>
</evidence>
<dbReference type="SUPFAM" id="SSF53335">
    <property type="entry name" value="S-adenosyl-L-methionine-dependent methyltransferases"/>
    <property type="match status" value="1"/>
</dbReference>
<dbReference type="Pfam" id="PF16861">
    <property type="entry name" value="Carbam_trans_C"/>
    <property type="match status" value="1"/>
</dbReference>
<dbReference type="RefSeq" id="WP_316425670.1">
    <property type="nucleotide sequence ID" value="NZ_CP130144.1"/>
</dbReference>
<name>A0AA96WNP4_LEPBY</name>
<dbReference type="InterPro" id="IPR051338">
    <property type="entry name" value="NodU/CmcH_Carbamoyltrnsfr"/>
</dbReference>
<proteinExistence type="inferred from homology"/>
<dbReference type="InterPro" id="IPR038152">
    <property type="entry name" value="Carbam_trans_C_sf"/>
</dbReference>
<feature type="domain" description="Methyltransferase small" evidence="3">
    <location>
        <begin position="893"/>
        <end position="1030"/>
    </location>
</feature>
<feature type="domain" description="Carbamoyltransferase C-terminal" evidence="4">
    <location>
        <begin position="388"/>
        <end position="558"/>
    </location>
</feature>
<dbReference type="GO" id="GO:0032259">
    <property type="term" value="P:methylation"/>
    <property type="evidence" value="ECO:0007669"/>
    <property type="project" value="InterPro"/>
</dbReference>
<dbReference type="GO" id="GO:0008757">
    <property type="term" value="F:S-adenosylmethionine-dependent methyltransferase activity"/>
    <property type="evidence" value="ECO:0007669"/>
    <property type="project" value="UniProtKB-ARBA"/>
</dbReference>
<dbReference type="SUPFAM" id="SSF53067">
    <property type="entry name" value="Actin-like ATPase domain"/>
    <property type="match status" value="1"/>
</dbReference>
<dbReference type="InterPro" id="IPR007848">
    <property type="entry name" value="Small_mtfrase_dom"/>
</dbReference>
<feature type="domain" description="Carbamoyltransferase" evidence="2">
    <location>
        <begin position="76"/>
        <end position="333"/>
    </location>
</feature>
<evidence type="ECO:0000256" key="1">
    <source>
        <dbReference type="ARBA" id="ARBA00006129"/>
    </source>
</evidence>
<dbReference type="Gene3D" id="3.90.870.20">
    <property type="entry name" value="Carbamoyltransferase, C-terminal domain"/>
    <property type="match status" value="1"/>
</dbReference>
<comment type="similarity">
    <text evidence="1">Belongs to the NodU/CmcH family.</text>
</comment>
<dbReference type="PROSITE" id="PS00092">
    <property type="entry name" value="N6_MTASE"/>
    <property type="match status" value="1"/>
</dbReference>
<evidence type="ECO:0000259" key="2">
    <source>
        <dbReference type="Pfam" id="PF02543"/>
    </source>
</evidence>
<dbReference type="Pfam" id="PF02543">
    <property type="entry name" value="Carbam_trans_N"/>
    <property type="match status" value="1"/>
</dbReference>
<sequence length="1300" mass="146798">MTRYHMGINLGHERSVAIVKDGEIVVAIEQERLDRQKYSLGYLQQSPGDPTQIQIPLEAIRYCLEACNIEMADLATITGNMPGRDYAPEILRRVLPSEIAAKVQTIPSHHLAHAYSAYFPSGFEDALVLAVDATGSTNSDHQTESYTLYTGRQNTLTLLHSETVTAHLAGLSTLGSIYEYITRKAGFISSVGKTLNHAEAGKLMGLAPFGKQQPNLQRWIHTIEDSLSLKISAYDIFLEVAALEKQYDDGKEKAYLRPYLVDLAYKVQYELEQALQHLVRLAVQQTGLKRLCIAGGVGLNSVANYQLLKQLELEDIFVFPAAGDSGIAAGCALWAYSTIEHGQLRVPLKQATLGRSYSNAEVIQALSQFEDEIEIEQLSPEAVVTRSAKALAEGHILARFEGGSEYGPRALGHRSILADPTFRRMKDIVNARVKFREAFRPFAPVIPLEAVSQVFEQPVAAPFMLLVSEIKPEFHAQIPAVTHVDGTGRVQTVTEAENPFFYRLCYRLVEERQGVPVLLNTSFNVAGQPIVETPMEAISTFLRTDIDFLVINNFWITKRNVPVLNYKAHLDRVGESRIPCGLSHAIPDMRSLMASLDRALFFGETENCPWSLEELRKLSAQGGKYKETSILFPETPFCEQLQTQLSETTVLLLDPLGQSTIVDLTRRNLPRSYTFEEVKLLLAGLHASSASLEQIRIESQLTTREFSDRIHWAQQQFEHYGISVQCAYLSPLPNDHVMEIDSSQLLAPFADETFSAWQILGELRDRLKQLDYTAQTICKLLNVVSQQHIEPTHLHYYDRYCLPHNQLGDTIRLFLLRVAIPEFCLQQIFGTGLFSALCDLGVLIQRDAAWASRIDLFDIDGLYIATDHRYMILPEDVIDEEPVMYVGLDSMGLVQTAPRESVDRVLDLCCGSGVQGLVASRYAKSVTSVDINPRAIRYARFNAQINGIRNIEFRLGNLYHPIEGQFDTILANPPFVPSPSQDMWFRDGGSTGEDILSSIIEQSANHLTHQGRLFIVTDLVNLQTYESKLQRWWRGGAAHQLVLSTADRNDILFSVPHCRAAFNQSYSEYKTQLDRWLHNFHHEGLTAINFGYILIQKIQAPNSSSYYARTIHNPTRPIHQHVQQYFQQRDRLDLQHNLHDQLTLSRDVRFRFETDPQTGATKIELFSPDNPYYTTYPINEMLYSLLHDIQQFQPKWSAYANSSNRSCLQDLIYKGIIHFTSRDAEYNLASRLTQTFISSRLSLQPSILGILELESESPSQHADDQPLSQPKHPISSPTDLWRIRELETKTTPTCLSSYLG</sequence>
<dbReference type="InterPro" id="IPR029063">
    <property type="entry name" value="SAM-dependent_MTases_sf"/>
</dbReference>
<dbReference type="GO" id="GO:0008170">
    <property type="term" value="F:N-methyltransferase activity"/>
    <property type="evidence" value="ECO:0007669"/>
    <property type="project" value="UniProtKB-ARBA"/>
</dbReference>
<dbReference type="InterPro" id="IPR002052">
    <property type="entry name" value="DNA_methylase_N6_adenine_CS"/>
</dbReference>
<dbReference type="EMBL" id="CP130144">
    <property type="protein sequence ID" value="WNZ43341.1"/>
    <property type="molecule type" value="Genomic_DNA"/>
</dbReference>